<dbReference type="GO" id="GO:0003700">
    <property type="term" value="F:DNA-binding transcription factor activity"/>
    <property type="evidence" value="ECO:0007669"/>
    <property type="project" value="InterPro"/>
</dbReference>
<evidence type="ECO:0000313" key="7">
    <source>
        <dbReference type="Proteomes" id="UP000823891"/>
    </source>
</evidence>
<dbReference type="InterPro" id="IPR009057">
    <property type="entry name" value="Homeodomain-like_sf"/>
</dbReference>
<dbReference type="SMART" id="SM00342">
    <property type="entry name" value="HTH_ARAC"/>
    <property type="match status" value="1"/>
</dbReference>
<sequence length="735" mass="83669">MNKLKKELNSQNVLYYILVFYLIVILVIAVLGGYLFRYYYTTVYADFQSGNEQHLSSVVSRHENDLRILQDIATQIGLSDDATRFRLEDQPQKAIRLEEQLKGYTTVSQFFSLLLYWYHEDDYLYSYSTSVSLRRFLESGFLPEQLSGEELYSLLEQPASTFSILPEQNVDGGWLTGYMADREKVIYLLGISPKLEETLIFIVPASYYTGLLAQSGGADEGMRTDFLYYEGSLIVSRGTDADTIPEAELCALLEGRSGGSEKVRLDGRRFLLSVQTGDSGILYGSLQPMSVFHDKVLAEQWGIVLVVLICAIPATFAIIVAAGSVMSRVKRMNLLLNEAPHYDLDSIESGIQVLVTSYRDTEKESLSLKKTRFISDFVRGSYASRQEAIAAAQECGLNINYRLYLAVLTKSRELSNENMVYSRMLEAIAGESRTDGFGIHLIGNNQNLFLLFADKKEELEPLLSRLLAIGKEYCTDYIMAVSDYHRSFEESSRAYLEANTAFDNRLLLDNSKIIRFSDAAQKDYANLVDEKDLNRLKTAIRNQDKTAADSVVKDICNRLNGEKASLYAFRILYNDIMHTLLAEWKGDKTEFDDFYNVFTLSQCLNIQDFYELLNDACRKIIDNREGIGIQNSDIVQRAVSYMQEHFSDPGLTMNALAEYLQVSAVTLSVEFRNELDIRPSDYLANLRMEKARELLRDTNMLIGDITLAVGYEDAHVFRRRFKQYTGMTPGQYREQ</sequence>
<keyword evidence="2" id="KW-0238">DNA-binding</keyword>
<dbReference type="AlphaFoldDB" id="A0A9D2SRS5"/>
<keyword evidence="4" id="KW-0812">Transmembrane</keyword>
<dbReference type="InterPro" id="IPR018060">
    <property type="entry name" value="HTH_AraC"/>
</dbReference>
<keyword evidence="4" id="KW-1133">Transmembrane helix</keyword>
<dbReference type="Gene3D" id="1.10.10.60">
    <property type="entry name" value="Homeodomain-like"/>
    <property type="match status" value="2"/>
</dbReference>
<dbReference type="GO" id="GO:0043565">
    <property type="term" value="F:sequence-specific DNA binding"/>
    <property type="evidence" value="ECO:0007669"/>
    <property type="project" value="InterPro"/>
</dbReference>
<evidence type="ECO:0000259" key="5">
    <source>
        <dbReference type="PROSITE" id="PS01124"/>
    </source>
</evidence>
<evidence type="ECO:0000256" key="1">
    <source>
        <dbReference type="ARBA" id="ARBA00023015"/>
    </source>
</evidence>
<dbReference type="EMBL" id="DWWS01000073">
    <property type="protein sequence ID" value="HJC25858.1"/>
    <property type="molecule type" value="Genomic_DNA"/>
</dbReference>
<dbReference type="Proteomes" id="UP000823891">
    <property type="component" value="Unassembled WGS sequence"/>
</dbReference>
<dbReference type="PROSITE" id="PS00041">
    <property type="entry name" value="HTH_ARAC_FAMILY_1"/>
    <property type="match status" value="1"/>
</dbReference>
<keyword evidence="1" id="KW-0805">Transcription regulation</keyword>
<organism evidence="6 7">
    <name type="scientific">Candidatus Eisenbergiella merdavium</name>
    <dbReference type="NCBI Taxonomy" id="2838551"/>
    <lineage>
        <taxon>Bacteria</taxon>
        <taxon>Bacillati</taxon>
        <taxon>Bacillota</taxon>
        <taxon>Clostridia</taxon>
        <taxon>Lachnospirales</taxon>
        <taxon>Lachnospiraceae</taxon>
        <taxon>Eisenbergiella</taxon>
    </lineage>
</organism>
<feature type="domain" description="HTH araC/xylS-type" evidence="5">
    <location>
        <begin position="636"/>
        <end position="735"/>
    </location>
</feature>
<gene>
    <name evidence="6" type="ORF">H9761_19545</name>
</gene>
<feature type="transmembrane region" description="Helical" evidence="4">
    <location>
        <begin position="301"/>
        <end position="325"/>
    </location>
</feature>
<dbReference type="Pfam" id="PF12833">
    <property type="entry name" value="HTH_18"/>
    <property type="match status" value="1"/>
</dbReference>
<dbReference type="SUPFAM" id="SSF46689">
    <property type="entry name" value="Homeodomain-like"/>
    <property type="match status" value="1"/>
</dbReference>
<keyword evidence="4" id="KW-0472">Membrane</keyword>
<comment type="caution">
    <text evidence="6">The sequence shown here is derived from an EMBL/GenBank/DDBJ whole genome shotgun (WGS) entry which is preliminary data.</text>
</comment>
<dbReference type="PANTHER" id="PTHR43280:SF2">
    <property type="entry name" value="HTH-TYPE TRANSCRIPTIONAL REGULATOR EXSA"/>
    <property type="match status" value="1"/>
</dbReference>
<evidence type="ECO:0000256" key="4">
    <source>
        <dbReference type="SAM" id="Phobius"/>
    </source>
</evidence>
<reference evidence="6" key="1">
    <citation type="journal article" date="2021" name="PeerJ">
        <title>Extensive microbial diversity within the chicken gut microbiome revealed by metagenomics and culture.</title>
        <authorList>
            <person name="Gilroy R."/>
            <person name="Ravi A."/>
            <person name="Getino M."/>
            <person name="Pursley I."/>
            <person name="Horton D.L."/>
            <person name="Alikhan N.F."/>
            <person name="Baker D."/>
            <person name="Gharbi K."/>
            <person name="Hall N."/>
            <person name="Watson M."/>
            <person name="Adriaenssens E.M."/>
            <person name="Foster-Nyarko E."/>
            <person name="Jarju S."/>
            <person name="Secka A."/>
            <person name="Antonio M."/>
            <person name="Oren A."/>
            <person name="Chaudhuri R.R."/>
            <person name="La Ragione R."/>
            <person name="Hildebrand F."/>
            <person name="Pallen M.J."/>
        </authorList>
    </citation>
    <scope>NUCLEOTIDE SEQUENCE</scope>
    <source>
        <strain evidence="6">USAMLcec2-132</strain>
    </source>
</reference>
<reference evidence="6" key="2">
    <citation type="submission" date="2021-04" db="EMBL/GenBank/DDBJ databases">
        <authorList>
            <person name="Gilroy R."/>
        </authorList>
    </citation>
    <scope>NUCLEOTIDE SEQUENCE</scope>
    <source>
        <strain evidence="6">USAMLcec2-132</strain>
    </source>
</reference>
<dbReference type="PROSITE" id="PS01124">
    <property type="entry name" value="HTH_ARAC_FAMILY_2"/>
    <property type="match status" value="1"/>
</dbReference>
<evidence type="ECO:0000256" key="3">
    <source>
        <dbReference type="ARBA" id="ARBA00023163"/>
    </source>
</evidence>
<protein>
    <submittedName>
        <fullName evidence="6">Helix-turn-helix transcriptional regulator</fullName>
    </submittedName>
</protein>
<dbReference type="PANTHER" id="PTHR43280">
    <property type="entry name" value="ARAC-FAMILY TRANSCRIPTIONAL REGULATOR"/>
    <property type="match status" value="1"/>
</dbReference>
<feature type="transmembrane region" description="Helical" evidence="4">
    <location>
        <begin position="12"/>
        <end position="36"/>
    </location>
</feature>
<name>A0A9D2SRS5_9FIRM</name>
<accession>A0A9D2SRS5</accession>
<dbReference type="InterPro" id="IPR018062">
    <property type="entry name" value="HTH_AraC-typ_CS"/>
</dbReference>
<evidence type="ECO:0000256" key="2">
    <source>
        <dbReference type="ARBA" id="ARBA00023125"/>
    </source>
</evidence>
<keyword evidence="3" id="KW-0804">Transcription</keyword>
<evidence type="ECO:0000313" key="6">
    <source>
        <dbReference type="EMBL" id="HJC25858.1"/>
    </source>
</evidence>
<proteinExistence type="predicted"/>